<dbReference type="AlphaFoldDB" id="A0AAD9MVB5"/>
<evidence type="ECO:0000256" key="7">
    <source>
        <dbReference type="ARBA" id="ARBA00022832"/>
    </source>
</evidence>
<sequence length="488" mass="54188">MVDRINQHVPSRRVSNNDLSKTLDTSDEWIYSHTGIRYRHIAGEEEAASDLGIQAGKQVLEKADIQASDIDLVIVSSSTPDYIGGLPPTACIVQNALDIPYSGAMDIQVACGGFVYALETGRCFVQSGAAKHVLLVCTEVYSKILDWKDRSTCVLFGDAAAACVISAGEAGQTARLFKAALHSDGVGAPFLLRPQGGTRKDLDVHNNKSYLFMNGRRVYQFAIQAIITMMDMVLDMHSLSLDDISYIVPHQANQRIIEAVAKRENIRMNKFFMNIDEYANTASASVPVALADMQEKELICPDRRLLIDLQKEYFKRWGRKKCVAVQIPGRIEIIGNHLDHNAGTVIAAAIDSCVLALAKWIKQKLGVKITYPIIAATESVVSKIGLIHPGKGSNTVRATFIIDPEGIVRLMFYYPQEIGRNVEEILRSVKALQTADKQGGATAERWPANELIKDNIIIPPALTEEEAEKNKTKYEHFDWWFCHKPFKQ</sequence>
<keyword evidence="14" id="KW-1185">Reference proteome</keyword>
<evidence type="ECO:0000256" key="1">
    <source>
        <dbReference type="ARBA" id="ARBA00005189"/>
    </source>
</evidence>
<comment type="similarity">
    <text evidence="2">Belongs to the thiolase-like superfamily. FabH family.</text>
</comment>
<organism evidence="13 14">
    <name type="scientific">Paralvinella palmiformis</name>
    <dbReference type="NCBI Taxonomy" id="53620"/>
    <lineage>
        <taxon>Eukaryota</taxon>
        <taxon>Metazoa</taxon>
        <taxon>Spiralia</taxon>
        <taxon>Lophotrochozoa</taxon>
        <taxon>Annelida</taxon>
        <taxon>Polychaeta</taxon>
        <taxon>Sedentaria</taxon>
        <taxon>Canalipalpata</taxon>
        <taxon>Terebellida</taxon>
        <taxon>Terebelliformia</taxon>
        <taxon>Alvinellidae</taxon>
        <taxon>Paralvinella</taxon>
    </lineage>
</organism>
<evidence type="ECO:0000256" key="6">
    <source>
        <dbReference type="ARBA" id="ARBA00022741"/>
    </source>
</evidence>
<dbReference type="Pfam" id="PF10509">
    <property type="entry name" value="GalKase_gal_bdg"/>
    <property type="match status" value="1"/>
</dbReference>
<dbReference type="NCBIfam" id="TIGR00747">
    <property type="entry name" value="fabH"/>
    <property type="match status" value="1"/>
</dbReference>
<keyword evidence="5" id="KW-0808">Transferase</keyword>
<dbReference type="InterPro" id="IPR013751">
    <property type="entry name" value="ACP_syn_III_N"/>
</dbReference>
<dbReference type="InterPro" id="IPR013747">
    <property type="entry name" value="ACP_syn_III_C"/>
</dbReference>
<reference evidence="13" key="1">
    <citation type="journal article" date="2023" name="Mol. Biol. Evol.">
        <title>Third-Generation Sequencing Reveals the Adaptive Role of the Epigenome in Three Deep-Sea Polychaetes.</title>
        <authorList>
            <person name="Perez M."/>
            <person name="Aroh O."/>
            <person name="Sun Y."/>
            <person name="Lan Y."/>
            <person name="Juniper S.K."/>
            <person name="Young C.R."/>
            <person name="Angers B."/>
            <person name="Qian P.Y."/>
        </authorList>
    </citation>
    <scope>NUCLEOTIDE SEQUENCE</scope>
    <source>
        <strain evidence="13">P08H-3</strain>
    </source>
</reference>
<evidence type="ECO:0000256" key="9">
    <source>
        <dbReference type="ARBA" id="ARBA00023098"/>
    </source>
</evidence>
<dbReference type="Gene3D" id="3.40.30.10">
    <property type="entry name" value="Glutaredoxin"/>
    <property type="match status" value="1"/>
</dbReference>
<keyword evidence="3" id="KW-0963">Cytoplasm</keyword>
<comment type="caution">
    <text evidence="13">The sequence shown here is derived from an EMBL/GenBank/DDBJ whole genome shotgun (WGS) entry which is preliminary data.</text>
</comment>
<keyword evidence="8" id="KW-0067">ATP-binding</keyword>
<dbReference type="EMBL" id="JAODUP010000583">
    <property type="protein sequence ID" value="KAK2146770.1"/>
    <property type="molecule type" value="Genomic_DNA"/>
</dbReference>
<dbReference type="PROSITE" id="PS51352">
    <property type="entry name" value="THIOREDOXIN_2"/>
    <property type="match status" value="1"/>
</dbReference>
<evidence type="ECO:0000259" key="12">
    <source>
        <dbReference type="PROSITE" id="PS51352"/>
    </source>
</evidence>
<evidence type="ECO:0000256" key="10">
    <source>
        <dbReference type="ARBA" id="ARBA00023160"/>
    </source>
</evidence>
<dbReference type="Pfam" id="PF08545">
    <property type="entry name" value="ACP_syn_III"/>
    <property type="match status" value="1"/>
</dbReference>
<evidence type="ECO:0000256" key="11">
    <source>
        <dbReference type="ARBA" id="ARBA00023315"/>
    </source>
</evidence>
<keyword evidence="9" id="KW-0443">Lipid metabolism</keyword>
<keyword evidence="11" id="KW-0012">Acyltransferase</keyword>
<evidence type="ECO:0000313" key="14">
    <source>
        <dbReference type="Proteomes" id="UP001208570"/>
    </source>
</evidence>
<protein>
    <recommendedName>
        <fullName evidence="12">Thioredoxin domain-containing protein</fullName>
    </recommendedName>
</protein>
<evidence type="ECO:0000256" key="4">
    <source>
        <dbReference type="ARBA" id="ARBA00022516"/>
    </source>
</evidence>
<name>A0AAD9MVB5_9ANNE</name>
<keyword evidence="4" id="KW-0444">Lipid biosynthesis</keyword>
<dbReference type="GO" id="GO:0044550">
    <property type="term" value="P:secondary metabolite biosynthetic process"/>
    <property type="evidence" value="ECO:0007669"/>
    <property type="project" value="TreeGrafter"/>
</dbReference>
<evidence type="ECO:0000313" key="13">
    <source>
        <dbReference type="EMBL" id="KAK2146770.1"/>
    </source>
</evidence>
<accession>A0AAD9MVB5</accession>
<dbReference type="CDD" id="cd00830">
    <property type="entry name" value="KAS_III"/>
    <property type="match status" value="1"/>
</dbReference>
<dbReference type="Proteomes" id="UP001208570">
    <property type="component" value="Unassembled WGS sequence"/>
</dbReference>
<feature type="domain" description="Thioredoxin" evidence="12">
    <location>
        <begin position="266"/>
        <end position="434"/>
    </location>
</feature>
<comment type="pathway">
    <text evidence="1">Lipid metabolism.</text>
</comment>
<dbReference type="InterPro" id="IPR036249">
    <property type="entry name" value="Thioredoxin-like_sf"/>
</dbReference>
<proteinExistence type="inferred from homology"/>
<dbReference type="GO" id="GO:0005524">
    <property type="term" value="F:ATP binding"/>
    <property type="evidence" value="ECO:0007669"/>
    <property type="project" value="UniProtKB-KW"/>
</dbReference>
<dbReference type="NCBIfam" id="NF006829">
    <property type="entry name" value="PRK09352.1"/>
    <property type="match status" value="1"/>
</dbReference>
<dbReference type="Gene3D" id="3.40.47.10">
    <property type="match status" value="1"/>
</dbReference>
<dbReference type="Pfam" id="PF08541">
    <property type="entry name" value="ACP_syn_III_C"/>
    <property type="match status" value="1"/>
</dbReference>
<evidence type="ECO:0000256" key="3">
    <source>
        <dbReference type="ARBA" id="ARBA00022490"/>
    </source>
</evidence>
<dbReference type="InterPro" id="IPR019539">
    <property type="entry name" value="GalKase_N"/>
</dbReference>
<dbReference type="SUPFAM" id="SSF52833">
    <property type="entry name" value="Thioredoxin-like"/>
    <property type="match status" value="1"/>
</dbReference>
<dbReference type="GO" id="GO:0004315">
    <property type="term" value="F:3-oxoacyl-[acyl-carrier-protein] synthase activity"/>
    <property type="evidence" value="ECO:0007669"/>
    <property type="project" value="InterPro"/>
</dbReference>
<dbReference type="InterPro" id="IPR016039">
    <property type="entry name" value="Thiolase-like"/>
</dbReference>
<evidence type="ECO:0000256" key="5">
    <source>
        <dbReference type="ARBA" id="ARBA00022679"/>
    </source>
</evidence>
<evidence type="ECO:0000256" key="8">
    <source>
        <dbReference type="ARBA" id="ARBA00022840"/>
    </source>
</evidence>
<gene>
    <name evidence="13" type="ORF">LSH36_583g01236</name>
</gene>
<dbReference type="PANTHER" id="PTHR34069:SF2">
    <property type="entry name" value="BETA-KETOACYL-[ACYL-CARRIER-PROTEIN] SYNTHASE III"/>
    <property type="match status" value="1"/>
</dbReference>
<dbReference type="GO" id="GO:0006633">
    <property type="term" value="P:fatty acid biosynthetic process"/>
    <property type="evidence" value="ECO:0007669"/>
    <property type="project" value="UniProtKB-KW"/>
</dbReference>
<keyword evidence="7" id="KW-0276">Fatty acid metabolism</keyword>
<dbReference type="InterPro" id="IPR004655">
    <property type="entry name" value="FabH"/>
</dbReference>
<keyword evidence="6" id="KW-0547">Nucleotide-binding</keyword>
<dbReference type="Gene3D" id="3.30.1020.10">
    <property type="entry name" value="Antioxidant, Horf6, Chain A, domain2"/>
    <property type="match status" value="1"/>
</dbReference>
<dbReference type="InterPro" id="IPR013766">
    <property type="entry name" value="Thioredoxin_domain"/>
</dbReference>
<dbReference type="PANTHER" id="PTHR34069">
    <property type="entry name" value="3-OXOACYL-[ACYL-CARRIER-PROTEIN] SYNTHASE 3"/>
    <property type="match status" value="1"/>
</dbReference>
<evidence type="ECO:0000256" key="2">
    <source>
        <dbReference type="ARBA" id="ARBA00008642"/>
    </source>
</evidence>
<dbReference type="SUPFAM" id="SSF53901">
    <property type="entry name" value="Thiolase-like"/>
    <property type="match status" value="1"/>
</dbReference>
<keyword evidence="10" id="KW-0275">Fatty acid biosynthesis</keyword>